<evidence type="ECO:0000256" key="1">
    <source>
        <dbReference type="SAM" id="SignalP"/>
    </source>
</evidence>
<organism evidence="2 3">
    <name type="scientific">Chitinimonas lacunae</name>
    <dbReference type="NCBI Taxonomy" id="1963018"/>
    <lineage>
        <taxon>Bacteria</taxon>
        <taxon>Pseudomonadati</taxon>
        <taxon>Pseudomonadota</taxon>
        <taxon>Betaproteobacteria</taxon>
        <taxon>Neisseriales</taxon>
        <taxon>Chitinibacteraceae</taxon>
        <taxon>Chitinimonas</taxon>
    </lineage>
</organism>
<gene>
    <name evidence="2" type="ORF">ACFOW7_02505</name>
</gene>
<protein>
    <submittedName>
        <fullName evidence="2">Uncharacterized protein</fullName>
    </submittedName>
</protein>
<sequence>MRALWWSALLCCASLLAAPADPVCLGRTDCTSTVLWRGRGGEQLIHAEFSAPKPLPWCEETEQSLKAPPAHLLLRAGRRVSVIETFCNTGHGASGIGEDGIEIVGDRLVLTRNGGAGDRWATGRTISLPQLRLLLSAHTSAWAGSEGEWMDEIHRDHRRLLLFDQRTVAADAAGAPDGEAKTRRALTVPRVGRIAAYDWRRHGLGNCALHIDGSARGDLAAGGFRIHGAGKGAEFRLLQLGDVGLVVEIRDPHWVRQGTEPLYADHLELWFGPKVSRYDREAGYQAADRALVQWSISPFDGSVAVLRGKPVTPIKAEAVALADGVRRVRIELPDETHFTLVYSDSERGRRQDRLIATSELVFGRAYSLGHSESIDVYRPQGDGEACVLVGDRLRYRFEAGVPFELWRTGD</sequence>
<reference evidence="3" key="1">
    <citation type="journal article" date="2019" name="Int. J. Syst. Evol. Microbiol.">
        <title>The Global Catalogue of Microorganisms (GCM) 10K type strain sequencing project: providing services to taxonomists for standard genome sequencing and annotation.</title>
        <authorList>
            <consortium name="The Broad Institute Genomics Platform"/>
            <consortium name="The Broad Institute Genome Sequencing Center for Infectious Disease"/>
            <person name="Wu L."/>
            <person name="Ma J."/>
        </authorList>
    </citation>
    <scope>NUCLEOTIDE SEQUENCE [LARGE SCALE GENOMIC DNA]</scope>
    <source>
        <strain evidence="3">LMG 29894</strain>
    </source>
</reference>
<accession>A0ABV8MJD2</accession>
<feature type="chain" id="PRO_5047499980" evidence="1">
    <location>
        <begin position="18"/>
        <end position="410"/>
    </location>
</feature>
<keyword evidence="1" id="KW-0732">Signal</keyword>
<evidence type="ECO:0000313" key="3">
    <source>
        <dbReference type="Proteomes" id="UP001595791"/>
    </source>
</evidence>
<dbReference type="Proteomes" id="UP001595791">
    <property type="component" value="Unassembled WGS sequence"/>
</dbReference>
<dbReference type="RefSeq" id="WP_378160664.1">
    <property type="nucleotide sequence ID" value="NZ_JBHSBU010000001.1"/>
</dbReference>
<keyword evidence="3" id="KW-1185">Reference proteome</keyword>
<comment type="caution">
    <text evidence="2">The sequence shown here is derived from an EMBL/GenBank/DDBJ whole genome shotgun (WGS) entry which is preliminary data.</text>
</comment>
<dbReference type="EMBL" id="JBHSBU010000001">
    <property type="protein sequence ID" value="MFC4158223.1"/>
    <property type="molecule type" value="Genomic_DNA"/>
</dbReference>
<name>A0ABV8MJD2_9NEIS</name>
<evidence type="ECO:0000313" key="2">
    <source>
        <dbReference type="EMBL" id="MFC4158223.1"/>
    </source>
</evidence>
<proteinExistence type="predicted"/>
<feature type="signal peptide" evidence="1">
    <location>
        <begin position="1"/>
        <end position="17"/>
    </location>
</feature>